<proteinExistence type="predicted"/>
<sequence length="120" mass="13044">MPKKVVAAVQDLMFRSKILEAAGSVGAEVKFPRSPAKLLDLTRSERPDLVVLDLASEHYGPLELLKRLKSDPELDSVFTLGYLPHVRQDLAAAAWEAGCDRVLPRGAFAKHLPEILASGG</sequence>
<dbReference type="Proteomes" id="UP000295244">
    <property type="component" value="Unassembled WGS sequence"/>
</dbReference>
<dbReference type="SUPFAM" id="SSF52172">
    <property type="entry name" value="CheY-like"/>
    <property type="match status" value="1"/>
</dbReference>
<name>A0A4R1BS49_9ACTN</name>
<keyword evidence="2" id="KW-1185">Reference proteome</keyword>
<evidence type="ECO:0000313" key="1">
    <source>
        <dbReference type="EMBL" id="TCJ20448.1"/>
    </source>
</evidence>
<comment type="caution">
    <text evidence="1">The sequence shown here is derived from an EMBL/GenBank/DDBJ whole genome shotgun (WGS) entry which is preliminary data.</text>
</comment>
<gene>
    <name evidence="1" type="ORF">E0L93_01080</name>
</gene>
<dbReference type="InterPro" id="IPR011006">
    <property type="entry name" value="CheY-like_superfamily"/>
</dbReference>
<organism evidence="1 2">
    <name type="scientific">Rubrobacter taiwanensis</name>
    <dbReference type="NCBI Taxonomy" id="185139"/>
    <lineage>
        <taxon>Bacteria</taxon>
        <taxon>Bacillati</taxon>
        <taxon>Actinomycetota</taxon>
        <taxon>Rubrobacteria</taxon>
        <taxon>Rubrobacterales</taxon>
        <taxon>Rubrobacteraceae</taxon>
        <taxon>Rubrobacter</taxon>
    </lineage>
</organism>
<dbReference type="OrthoDB" id="5244590at2"/>
<dbReference type="EMBL" id="SKBU01000003">
    <property type="protein sequence ID" value="TCJ20448.1"/>
    <property type="molecule type" value="Genomic_DNA"/>
</dbReference>
<evidence type="ECO:0000313" key="2">
    <source>
        <dbReference type="Proteomes" id="UP000295244"/>
    </source>
</evidence>
<dbReference type="Gene3D" id="3.40.50.2300">
    <property type="match status" value="1"/>
</dbReference>
<dbReference type="AlphaFoldDB" id="A0A4R1BS49"/>
<reference evidence="1 2" key="1">
    <citation type="submission" date="2019-03" db="EMBL/GenBank/DDBJ databases">
        <title>Whole genome sequence of a novel Rubrobacter taiwanensis strain, isolated from Yellowstone National Park.</title>
        <authorList>
            <person name="Freed S."/>
            <person name="Ramaley R.F."/>
            <person name="Kyndt J.A."/>
        </authorList>
    </citation>
    <scope>NUCLEOTIDE SEQUENCE [LARGE SCALE GENOMIC DNA]</scope>
    <source>
        <strain evidence="1 2">Yellowstone</strain>
    </source>
</reference>
<protein>
    <submittedName>
        <fullName evidence="1">Response regulator</fullName>
    </submittedName>
</protein>
<dbReference type="RefSeq" id="WP_132687368.1">
    <property type="nucleotide sequence ID" value="NZ_SKBU01000003.1"/>
</dbReference>
<accession>A0A4R1BS49</accession>